<keyword evidence="3" id="KW-1185">Reference proteome</keyword>
<accession>A0ABR1KYR1</accession>
<sequence>MRYVRLASSECSRSFLVTDHLAMPYQSRSWQRQQIICSNEGPIKARSVFISKQLKTRRSRLKSGIWELISLSRPPPQKTFYCIFFPIDESDATQKTASSVTEHDPSTPPGDIAPPRDESPVKVEASSAGEDYDPKSHLLHTSCSSSTVASRDDRPFFTSTPQVRASASSSLSPLARSSIVDTIEQDVFVNFHLTHGDGDLKEKEEELKLYIDDQLYREWQGLTQRQREGIMSDLEIFIYVCYQNTTDRKDMVDAANHDQLWQFLKADIEDSEPVNGHIASKAGRGEGI</sequence>
<proteinExistence type="predicted"/>
<protein>
    <submittedName>
        <fullName evidence="2">Uncharacterized protein</fullName>
    </submittedName>
</protein>
<name>A0ABR1KYR1_9PEZI</name>
<comment type="caution">
    <text evidence="2">The sequence shown here is derived from an EMBL/GenBank/DDBJ whole genome shotgun (WGS) entry which is preliminary data.</text>
</comment>
<feature type="region of interest" description="Disordered" evidence="1">
    <location>
        <begin position="94"/>
        <end position="137"/>
    </location>
</feature>
<evidence type="ECO:0000256" key="1">
    <source>
        <dbReference type="SAM" id="MobiDB-lite"/>
    </source>
</evidence>
<evidence type="ECO:0000313" key="2">
    <source>
        <dbReference type="EMBL" id="KAK7523471.1"/>
    </source>
</evidence>
<reference evidence="2 3" key="1">
    <citation type="submission" date="2024-04" db="EMBL/GenBank/DDBJ databases">
        <title>Phyllosticta paracitricarpa is synonymous to the EU quarantine fungus P. citricarpa based on phylogenomic analyses.</title>
        <authorList>
            <consortium name="Lawrence Berkeley National Laboratory"/>
            <person name="Van Ingen-Buijs V.A."/>
            <person name="Van Westerhoven A.C."/>
            <person name="Haridas S."/>
            <person name="Skiadas P."/>
            <person name="Martin F."/>
            <person name="Groenewald J.Z."/>
            <person name="Crous P.W."/>
            <person name="Seidl M.F."/>
        </authorList>
    </citation>
    <scope>NUCLEOTIDE SEQUENCE [LARGE SCALE GENOMIC DNA]</scope>
    <source>
        <strain evidence="2 3">CBS 123371</strain>
    </source>
</reference>
<dbReference type="EMBL" id="JBBPHU010000001">
    <property type="protein sequence ID" value="KAK7523471.1"/>
    <property type="molecule type" value="Genomic_DNA"/>
</dbReference>
<evidence type="ECO:0000313" key="3">
    <source>
        <dbReference type="Proteomes" id="UP001363622"/>
    </source>
</evidence>
<dbReference type="Proteomes" id="UP001363622">
    <property type="component" value="Unassembled WGS sequence"/>
</dbReference>
<gene>
    <name evidence="2" type="ORF">IWZ03DRAFT_355862</name>
</gene>
<organism evidence="2 3">
    <name type="scientific">Phyllosticta citriasiana</name>
    <dbReference type="NCBI Taxonomy" id="595635"/>
    <lineage>
        <taxon>Eukaryota</taxon>
        <taxon>Fungi</taxon>
        <taxon>Dikarya</taxon>
        <taxon>Ascomycota</taxon>
        <taxon>Pezizomycotina</taxon>
        <taxon>Dothideomycetes</taxon>
        <taxon>Dothideomycetes incertae sedis</taxon>
        <taxon>Botryosphaeriales</taxon>
        <taxon>Phyllostictaceae</taxon>
        <taxon>Phyllosticta</taxon>
    </lineage>
</organism>